<name>A0A4U1L4M7_9SPHN</name>
<comment type="caution">
    <text evidence="2">The sequence shown here is derived from an EMBL/GenBank/DDBJ whole genome shotgun (WGS) entry which is preliminary data.</text>
</comment>
<organism evidence="2 3">
    <name type="scientific">Sphingomonas baiyangensis</name>
    <dbReference type="NCBI Taxonomy" id="2572576"/>
    <lineage>
        <taxon>Bacteria</taxon>
        <taxon>Pseudomonadati</taxon>
        <taxon>Pseudomonadota</taxon>
        <taxon>Alphaproteobacteria</taxon>
        <taxon>Sphingomonadales</taxon>
        <taxon>Sphingomonadaceae</taxon>
        <taxon>Sphingomonas</taxon>
    </lineage>
</organism>
<dbReference type="RefSeq" id="WP_136943075.1">
    <property type="nucleotide sequence ID" value="NZ_SWKR01000002.1"/>
</dbReference>
<dbReference type="EMBL" id="SWKR01000002">
    <property type="protein sequence ID" value="TKD51126.1"/>
    <property type="molecule type" value="Genomic_DNA"/>
</dbReference>
<dbReference type="Pfam" id="PF13400">
    <property type="entry name" value="Tad"/>
    <property type="match status" value="1"/>
</dbReference>
<evidence type="ECO:0000313" key="2">
    <source>
        <dbReference type="EMBL" id="TKD51126.1"/>
    </source>
</evidence>
<feature type="domain" description="Putative Flp pilus-assembly TadG-like N-terminal" evidence="1">
    <location>
        <begin position="11"/>
        <end position="58"/>
    </location>
</feature>
<evidence type="ECO:0000313" key="3">
    <source>
        <dbReference type="Proteomes" id="UP000309138"/>
    </source>
</evidence>
<reference evidence="2 3" key="1">
    <citation type="submission" date="2019-04" db="EMBL/GenBank/DDBJ databases">
        <authorList>
            <person name="Yang Y."/>
            <person name="Wei D."/>
        </authorList>
    </citation>
    <scope>NUCLEOTIDE SEQUENCE [LARGE SCALE GENOMIC DNA]</scope>
    <source>
        <strain evidence="2 3">L-1-4w-11</strain>
    </source>
</reference>
<dbReference type="AlphaFoldDB" id="A0A4U1L4M7"/>
<gene>
    <name evidence="2" type="ORF">FBR43_10420</name>
</gene>
<dbReference type="InterPro" id="IPR028087">
    <property type="entry name" value="Tad_N"/>
</dbReference>
<dbReference type="OrthoDB" id="7630116at2"/>
<dbReference type="Proteomes" id="UP000309138">
    <property type="component" value="Unassembled WGS sequence"/>
</dbReference>
<sequence length="537" mass="53153">MIGALVRSRTGSASVLVAGALPMLIGAAALALDLGMVQLEARRMQGVADAAALAAATDPTGAQALAEASAGAALTVTVTTGAYRGDPGVAVADRFVAGGAAADAVRVTVARRVPTAFARVFGTDGVTIARHATAARTDMAAISIGSRLAALDGGALNAMLSAMTGSSVTLALVDYQALASAEIDLFDWLDGVRTHAALSAGTYDALLDGDVAAAAAIEALAAQVGDPVAGAALTAIAALTPGNVRLGDLIDAGPIGARTGGAGGAVGVQALDVVANVLLATGGARQFELALGGGIAGIASTRASVAIGERPAQTPWIAIDREGGAIVRTAQARIAIDAQLAPLSIPGLTPLSVRLPLFIELAGAEARIASLDCETPRRVEVEARTSPATFAIGTVDTGTLDEFGQAMTIGDAALVRAPLIAVDGSARIDMGAAEPWQQLSFDTAAIEAGEVRTVRATHAVAGVASALAGDVMLRARLLGLLPLSLDPVVAAVGAQLALVAPAIDTMIATLTGTLGLQIGAADVRVSGLRCGQPVLVG</sequence>
<keyword evidence="3" id="KW-1185">Reference proteome</keyword>
<proteinExistence type="predicted"/>
<protein>
    <recommendedName>
        <fullName evidence="1">Putative Flp pilus-assembly TadG-like N-terminal domain-containing protein</fullName>
    </recommendedName>
</protein>
<accession>A0A4U1L4M7</accession>
<evidence type="ECO:0000259" key="1">
    <source>
        <dbReference type="Pfam" id="PF13400"/>
    </source>
</evidence>